<dbReference type="Proteomes" id="UP000192758">
    <property type="component" value="Unassembled WGS sequence"/>
</dbReference>
<dbReference type="AlphaFoldDB" id="A0A1W0E597"/>
<accession>A0A1W0E597</accession>
<gene>
    <name evidence="1" type="ORF">EHP00_1071</name>
</gene>
<comment type="caution">
    <text evidence="1">The sequence shown here is derived from an EMBL/GenBank/DDBJ whole genome shotgun (WGS) entry which is preliminary data.</text>
</comment>
<protein>
    <submittedName>
        <fullName evidence="1">Uncharacterized protein</fullName>
    </submittedName>
</protein>
<evidence type="ECO:0000313" key="1">
    <source>
        <dbReference type="EMBL" id="OQS54379.1"/>
    </source>
</evidence>
<dbReference type="VEuPathDB" id="MicrosporidiaDB:EHP00_1071"/>
<name>A0A1W0E597_9MICR</name>
<sequence>MKRKIILLIYVKHNICMKPLIFIGNNLNFNFSLLDSDEKMLNNLAKFMKERFAVSYDSFLLEFSPTNGVKNVLERFFGDRKLSPKYVAAIKEYNEWLEDNKMDFSQVTISKYTDLSYITSRLDMYKGPKNCFFDLLKILYEYRDTIYDHDKEVNGMKNVFRTNKDVKIFGYFYSCFTYLKTTLQTKMKPCLNKYPFDDFEKKVKECTCVNCNENKPLFAYLFHLNSLFDYKYKYNKNSINFYIFMKRFRNYNKLTLNIGNIRQKIEEIAIISRK</sequence>
<evidence type="ECO:0000313" key="2">
    <source>
        <dbReference type="Proteomes" id="UP000192758"/>
    </source>
</evidence>
<keyword evidence="2" id="KW-1185">Reference proteome</keyword>
<proteinExistence type="predicted"/>
<organism evidence="1 2">
    <name type="scientific">Ecytonucleospora hepatopenaei</name>
    <dbReference type="NCBI Taxonomy" id="646526"/>
    <lineage>
        <taxon>Eukaryota</taxon>
        <taxon>Fungi</taxon>
        <taxon>Fungi incertae sedis</taxon>
        <taxon>Microsporidia</taxon>
        <taxon>Enterocytozoonidae</taxon>
        <taxon>Ecytonucleospora</taxon>
    </lineage>
</organism>
<dbReference type="EMBL" id="MNPJ01000020">
    <property type="protein sequence ID" value="OQS54379.1"/>
    <property type="molecule type" value="Genomic_DNA"/>
</dbReference>
<reference evidence="1 2" key="1">
    <citation type="journal article" date="2017" name="Environ. Microbiol.">
        <title>Decay of the glycolytic pathway and adaptation to intranuclear parasitism within Enterocytozoonidae microsporidia.</title>
        <authorList>
            <person name="Wiredu Boakye D."/>
            <person name="Jaroenlak P."/>
            <person name="Prachumwat A."/>
            <person name="Williams T.A."/>
            <person name="Bateman K.S."/>
            <person name="Itsathitphaisarn O."/>
            <person name="Sritunyalucksana K."/>
            <person name="Paszkiewicz K.H."/>
            <person name="Moore K.A."/>
            <person name="Stentiford G.D."/>
            <person name="Williams B.A."/>
        </authorList>
    </citation>
    <scope>NUCLEOTIDE SEQUENCE [LARGE SCALE GENOMIC DNA]</scope>
    <source>
        <strain evidence="1 2">TH1</strain>
    </source>
</reference>